<evidence type="ECO:0000259" key="2">
    <source>
        <dbReference type="Pfam" id="PF07007"/>
    </source>
</evidence>
<sequence>MIKIWRIAAIATIVASSPVLAQTKAEVEAAYSPSFNHCMESGDAAQGITSGIMDCTGAENTLQNARLNQAYKTVMARLPARQQAALRTSERNWIKRRDERCREAADEAGGGSASGIIYSSCILDETIKRTIWLKDYPPKR</sequence>
<protein>
    <submittedName>
        <fullName evidence="3">DUF1311 domain-containing protein</fullName>
    </submittedName>
</protein>
<dbReference type="PANTHER" id="PTHR39176">
    <property type="entry name" value="PERIPLASMIC PROTEIN-RELATED"/>
    <property type="match status" value="1"/>
</dbReference>
<evidence type="ECO:0000313" key="3">
    <source>
        <dbReference type="EMBL" id="RZF63666.1"/>
    </source>
</evidence>
<accession>A0A4Q6Y3H4</accession>
<dbReference type="OrthoDB" id="7340239at2"/>
<feature type="chain" id="PRO_5020300746" evidence="1">
    <location>
        <begin position="22"/>
        <end position="140"/>
    </location>
</feature>
<dbReference type="PANTHER" id="PTHR39176:SF1">
    <property type="entry name" value="PERIPLASMIC PROTEIN"/>
    <property type="match status" value="1"/>
</dbReference>
<dbReference type="Proteomes" id="UP000292085">
    <property type="component" value="Unassembled WGS sequence"/>
</dbReference>
<dbReference type="Pfam" id="PF07007">
    <property type="entry name" value="LprI"/>
    <property type="match status" value="1"/>
</dbReference>
<gene>
    <name evidence="3" type="ORF">EWE75_15165</name>
</gene>
<dbReference type="Gene3D" id="1.20.1270.180">
    <property type="match status" value="1"/>
</dbReference>
<name>A0A4Q6Y3H4_9SPHN</name>
<keyword evidence="4" id="KW-1185">Reference proteome</keyword>
<reference evidence="3 4" key="1">
    <citation type="submission" date="2019-02" db="EMBL/GenBank/DDBJ databases">
        <authorList>
            <person name="Li Y."/>
        </authorList>
    </citation>
    <scope>NUCLEOTIDE SEQUENCE [LARGE SCALE GENOMIC DNA]</scope>
    <source>
        <strain evidence="3 4">3-7</strain>
    </source>
</reference>
<dbReference type="AlphaFoldDB" id="A0A4Q6Y3H4"/>
<evidence type="ECO:0000256" key="1">
    <source>
        <dbReference type="SAM" id="SignalP"/>
    </source>
</evidence>
<proteinExistence type="predicted"/>
<dbReference type="EMBL" id="SGIS01000023">
    <property type="protein sequence ID" value="RZF63666.1"/>
    <property type="molecule type" value="Genomic_DNA"/>
</dbReference>
<feature type="domain" description="Lysozyme inhibitor LprI-like N-terminal" evidence="2">
    <location>
        <begin position="45"/>
        <end position="133"/>
    </location>
</feature>
<organism evidence="3 4">
    <name type="scientific">Sphingomonas populi</name>
    <dbReference type="NCBI Taxonomy" id="2484750"/>
    <lineage>
        <taxon>Bacteria</taxon>
        <taxon>Pseudomonadati</taxon>
        <taxon>Pseudomonadota</taxon>
        <taxon>Alphaproteobacteria</taxon>
        <taxon>Sphingomonadales</taxon>
        <taxon>Sphingomonadaceae</taxon>
        <taxon>Sphingomonas</taxon>
    </lineage>
</organism>
<evidence type="ECO:0000313" key="4">
    <source>
        <dbReference type="Proteomes" id="UP000292085"/>
    </source>
</evidence>
<comment type="caution">
    <text evidence="3">The sequence shown here is derived from an EMBL/GenBank/DDBJ whole genome shotgun (WGS) entry which is preliminary data.</text>
</comment>
<keyword evidence="1" id="KW-0732">Signal</keyword>
<feature type="signal peptide" evidence="1">
    <location>
        <begin position="1"/>
        <end position="21"/>
    </location>
</feature>
<dbReference type="InterPro" id="IPR009739">
    <property type="entry name" value="LprI-like_N"/>
</dbReference>